<accession>A0A0A0HVW7</accession>
<dbReference type="InterPro" id="IPR053214">
    <property type="entry name" value="LysM12-like"/>
</dbReference>
<protein>
    <recommendedName>
        <fullName evidence="5">Chitinase</fullName>
    </recommendedName>
</protein>
<dbReference type="GO" id="GO:0008061">
    <property type="term" value="F:chitin binding"/>
    <property type="evidence" value="ECO:0007669"/>
    <property type="project" value="UniProtKB-KW"/>
</dbReference>
<evidence type="ECO:0000256" key="1">
    <source>
        <dbReference type="ARBA" id="ARBA00022669"/>
    </source>
</evidence>
<organism evidence="3 4">
    <name type="scientific">Paracoccidioides brasiliensis (strain Pb18)</name>
    <dbReference type="NCBI Taxonomy" id="502780"/>
    <lineage>
        <taxon>Eukaryota</taxon>
        <taxon>Fungi</taxon>
        <taxon>Dikarya</taxon>
        <taxon>Ascomycota</taxon>
        <taxon>Pezizomycotina</taxon>
        <taxon>Eurotiomycetes</taxon>
        <taxon>Eurotiomycetidae</taxon>
        <taxon>Onygenales</taxon>
        <taxon>Ajellomycetaceae</taxon>
        <taxon>Paracoccidioides</taxon>
    </lineage>
</organism>
<dbReference type="SUPFAM" id="SSF51445">
    <property type="entry name" value="(Trans)glycosidases"/>
    <property type="match status" value="1"/>
</dbReference>
<name>A0A0A0HVW7_PARBD</name>
<dbReference type="HOGENOM" id="CLU_1482441_0_0_1"/>
<dbReference type="PANTHER" id="PTHR47700">
    <property type="entry name" value="V CHITINASE, PUTATIVE (AFU_ORTHOLOGUE AFUA_6G13720)-RELATED"/>
    <property type="match status" value="1"/>
</dbReference>
<dbReference type="SUPFAM" id="SSF54556">
    <property type="entry name" value="Chitinase insertion domain"/>
    <property type="match status" value="1"/>
</dbReference>
<dbReference type="PANTHER" id="PTHR47700:SF2">
    <property type="entry name" value="CHITINASE"/>
    <property type="match status" value="1"/>
</dbReference>
<dbReference type="RefSeq" id="XP_010759947.1">
    <property type="nucleotide sequence ID" value="XM_010761645.1"/>
</dbReference>
<evidence type="ECO:0000256" key="2">
    <source>
        <dbReference type="ARBA" id="ARBA00023026"/>
    </source>
</evidence>
<evidence type="ECO:0008006" key="5">
    <source>
        <dbReference type="Google" id="ProtNLM"/>
    </source>
</evidence>
<gene>
    <name evidence="3" type="ORF">PADG_11719</name>
</gene>
<keyword evidence="1" id="KW-0147">Chitin-binding</keyword>
<proteinExistence type="predicted"/>
<dbReference type="OrthoDB" id="4186705at2759"/>
<sequence length="182" mass="19967">METGTDIRVKVLWYYGRILWEALSNGCEQIKDSEVHALGALQANVTLATSRVDIDWEYPVADRGGAEDGFRTYVQFSKELRAAVGNIYGITVALSDSYCLDLLWRNSVPPEKVSLGLAFYGRSFALADPSYTTPGCTFTRDGDGTSGGAKPGKCTLTSGTLSNYEINRILKENFPPVIHDQN</sequence>
<dbReference type="VEuPathDB" id="FungiDB:PADG_11719"/>
<dbReference type="InParanoid" id="A0A0A0HVW7"/>
<dbReference type="Gene3D" id="3.10.50.10">
    <property type="match status" value="1"/>
</dbReference>
<reference evidence="3 4" key="1">
    <citation type="journal article" date="2011" name="PLoS Genet.">
        <title>Comparative genomic analysis of human fungal pathogens causing paracoccidioidomycosis.</title>
        <authorList>
            <person name="Desjardins C.A."/>
            <person name="Champion M.D."/>
            <person name="Holder J.W."/>
            <person name="Muszewska A."/>
            <person name="Goldberg J."/>
            <person name="Bailao A.M."/>
            <person name="Brigido M.M."/>
            <person name="Ferreira M.E."/>
            <person name="Garcia A.M."/>
            <person name="Grynberg M."/>
            <person name="Gujja S."/>
            <person name="Heiman D.I."/>
            <person name="Henn M.R."/>
            <person name="Kodira C.D."/>
            <person name="Leon-Narvaez H."/>
            <person name="Longo L.V."/>
            <person name="Ma L.J."/>
            <person name="Malavazi I."/>
            <person name="Matsuo A.L."/>
            <person name="Morais F.V."/>
            <person name="Pereira M."/>
            <person name="Rodriguez-Brito S."/>
            <person name="Sakthikumar S."/>
            <person name="Salem-Izacc S.M."/>
            <person name="Sykes S.M."/>
            <person name="Teixeira M.M."/>
            <person name="Vallejo M.C."/>
            <person name="Walter M.E."/>
            <person name="Yandava C."/>
            <person name="Young S."/>
            <person name="Zeng Q."/>
            <person name="Zucker J."/>
            <person name="Felipe M.S."/>
            <person name="Goldman G.H."/>
            <person name="Haas B.J."/>
            <person name="McEwen J.G."/>
            <person name="Nino-Vega G."/>
            <person name="Puccia R."/>
            <person name="San-Blas G."/>
            <person name="Soares C.M."/>
            <person name="Birren B.W."/>
            <person name="Cuomo C.A."/>
        </authorList>
    </citation>
    <scope>NUCLEOTIDE SEQUENCE [LARGE SCALE GENOMIC DNA]</scope>
    <source>
        <strain evidence="3 4">Pb18</strain>
    </source>
</reference>
<dbReference type="InterPro" id="IPR017853">
    <property type="entry name" value="GH"/>
</dbReference>
<dbReference type="Gene3D" id="3.20.20.80">
    <property type="entry name" value="Glycosidases"/>
    <property type="match status" value="2"/>
</dbReference>
<dbReference type="AlphaFoldDB" id="A0A0A0HVW7"/>
<dbReference type="Proteomes" id="UP000001628">
    <property type="component" value="Unassembled WGS sequence"/>
</dbReference>
<dbReference type="eggNOG" id="KOG2806">
    <property type="taxonomic scope" value="Eukaryota"/>
</dbReference>
<evidence type="ECO:0000313" key="3">
    <source>
        <dbReference type="EMBL" id="KGM92181.1"/>
    </source>
</evidence>
<keyword evidence="4" id="KW-1185">Reference proteome</keyword>
<dbReference type="GeneID" id="22587616"/>
<keyword evidence="2" id="KW-0843">Virulence</keyword>
<dbReference type="EMBL" id="KN275960">
    <property type="protein sequence ID" value="KGM92181.1"/>
    <property type="molecule type" value="Genomic_DNA"/>
</dbReference>
<dbReference type="STRING" id="502780.A0A0A0HVW7"/>
<dbReference type="InterPro" id="IPR029070">
    <property type="entry name" value="Chitinase_insertion_sf"/>
</dbReference>
<dbReference type="KEGG" id="pbn:PADG_11719"/>
<evidence type="ECO:0000313" key="4">
    <source>
        <dbReference type="Proteomes" id="UP000001628"/>
    </source>
</evidence>